<feature type="compositionally biased region" description="Polar residues" evidence="5">
    <location>
        <begin position="121"/>
        <end position="143"/>
    </location>
</feature>
<feature type="compositionally biased region" description="Polar residues" evidence="5">
    <location>
        <begin position="239"/>
        <end position="254"/>
    </location>
</feature>
<feature type="compositionally biased region" description="Low complexity" evidence="5">
    <location>
        <begin position="50"/>
        <end position="62"/>
    </location>
</feature>
<keyword evidence="8" id="KW-1185">Reference proteome</keyword>
<reference evidence="7 8" key="1">
    <citation type="submission" date="2018-06" db="EMBL/GenBank/DDBJ databases">
        <title>Complete Genomes of Monosporascus.</title>
        <authorList>
            <person name="Robinson A.J."/>
            <person name="Natvig D.O."/>
        </authorList>
    </citation>
    <scope>NUCLEOTIDE SEQUENCE [LARGE SCALE GENOMIC DNA]</scope>
    <source>
        <strain evidence="7 8">CBS 609.92</strain>
    </source>
</reference>
<keyword evidence="2 4" id="KW-0479">Metal-binding</keyword>
<dbReference type="Gene3D" id="3.10.120.10">
    <property type="entry name" value="Cytochrome b5-like heme/steroid binding domain"/>
    <property type="match status" value="1"/>
</dbReference>
<feature type="compositionally biased region" description="Low complexity" evidence="5">
    <location>
        <begin position="149"/>
        <end position="210"/>
    </location>
</feature>
<evidence type="ECO:0000256" key="1">
    <source>
        <dbReference type="ARBA" id="ARBA00022617"/>
    </source>
</evidence>
<comment type="similarity">
    <text evidence="4">Belongs to the cytochrome b5 family.</text>
</comment>
<dbReference type="PANTHER" id="PTHR46237:SF1">
    <property type="entry name" value="CYTOCHROME B5 REDUCTASE 4"/>
    <property type="match status" value="1"/>
</dbReference>
<dbReference type="InterPro" id="IPR051872">
    <property type="entry name" value="Cytochrome_b5/Flavoprotein_Rdt"/>
</dbReference>
<dbReference type="InterPro" id="IPR001199">
    <property type="entry name" value="Cyt_B5-like_heme/steroid-bd"/>
</dbReference>
<gene>
    <name evidence="7" type="ORF">DL762_005435</name>
</gene>
<evidence type="ECO:0000256" key="2">
    <source>
        <dbReference type="ARBA" id="ARBA00022723"/>
    </source>
</evidence>
<sequence length="397" mass="40415">MALIGISLILASVIYVAIRRPPLIETLLALWRGDPKIEQPPTTRTPPPSSSSSGPRSQSGDDGQAGEPVPDASATSSTPAIVVGADTGETSHRAAMHPSPLPPPAVIRKENGSASCAAECSPQTTPKASATQINDSGVPTFTLSPEPPASAAAVARSQSVSSSSSSPPSISSSTTATATTTNASLPSLSGAPSSAPPLAAVVGSASSSMLMPPPPARPPTLAPLSSSGSAATPGRAPGRTSQAQLARQPGSSTLAPPPTHSAKPTKPSRKVTLEPGCSPLDWARLAQSPTSDLRGLPPGTPYLRVPPSLLKRQNGRRGRDAWSVLGGRVYNITPYLRFHPGGEAELLRGAGRDGTRLFGEVHPWVNYEAMLASCLVGVLVAEGEEGGAGGAEMEEMD</sequence>
<dbReference type="Proteomes" id="UP000294003">
    <property type="component" value="Unassembled WGS sequence"/>
</dbReference>
<dbReference type="PANTHER" id="PTHR46237">
    <property type="entry name" value="CYTOCHROME B5 REDUCTASE 4 FAMILY MEMBER"/>
    <property type="match status" value="1"/>
</dbReference>
<evidence type="ECO:0000256" key="4">
    <source>
        <dbReference type="RuleBase" id="RU362121"/>
    </source>
</evidence>
<comment type="caution">
    <text evidence="7">The sequence shown here is derived from an EMBL/GenBank/DDBJ whole genome shotgun (WGS) entry which is preliminary data.</text>
</comment>
<feature type="domain" description="Cytochrome b5 heme-binding" evidence="6">
    <location>
        <begin position="310"/>
        <end position="380"/>
    </location>
</feature>
<organism evidence="7 8">
    <name type="scientific">Monosporascus cannonballus</name>
    <dbReference type="NCBI Taxonomy" id="155416"/>
    <lineage>
        <taxon>Eukaryota</taxon>
        <taxon>Fungi</taxon>
        <taxon>Dikarya</taxon>
        <taxon>Ascomycota</taxon>
        <taxon>Pezizomycotina</taxon>
        <taxon>Sordariomycetes</taxon>
        <taxon>Xylariomycetidae</taxon>
        <taxon>Xylariales</taxon>
        <taxon>Xylariales incertae sedis</taxon>
        <taxon>Monosporascus</taxon>
    </lineage>
</organism>
<feature type="compositionally biased region" description="Pro residues" evidence="5">
    <location>
        <begin position="211"/>
        <end position="221"/>
    </location>
</feature>
<name>A0ABY0H9E8_9PEZI</name>
<evidence type="ECO:0000313" key="8">
    <source>
        <dbReference type="Proteomes" id="UP000294003"/>
    </source>
</evidence>
<dbReference type="PROSITE" id="PS00191">
    <property type="entry name" value="CYTOCHROME_B5_1"/>
    <property type="match status" value="1"/>
</dbReference>
<feature type="region of interest" description="Disordered" evidence="5">
    <location>
        <begin position="117"/>
        <end position="276"/>
    </location>
</feature>
<dbReference type="Pfam" id="PF00173">
    <property type="entry name" value="Cyt-b5"/>
    <property type="match status" value="1"/>
</dbReference>
<protein>
    <recommendedName>
        <fullName evidence="6">Cytochrome b5 heme-binding domain-containing protein</fullName>
    </recommendedName>
</protein>
<accession>A0ABY0H9E8</accession>
<dbReference type="InterPro" id="IPR036400">
    <property type="entry name" value="Cyt_B5-like_heme/steroid_sf"/>
</dbReference>
<dbReference type="SMART" id="SM01117">
    <property type="entry name" value="Cyt-b5"/>
    <property type="match status" value="1"/>
</dbReference>
<dbReference type="PROSITE" id="PS50255">
    <property type="entry name" value="CYTOCHROME_B5_2"/>
    <property type="match status" value="1"/>
</dbReference>
<keyword evidence="3 4" id="KW-0408">Iron</keyword>
<dbReference type="SUPFAM" id="SSF55856">
    <property type="entry name" value="Cytochrome b5-like heme/steroid binding domain"/>
    <property type="match status" value="1"/>
</dbReference>
<evidence type="ECO:0000259" key="6">
    <source>
        <dbReference type="PROSITE" id="PS50255"/>
    </source>
</evidence>
<proteinExistence type="inferred from homology"/>
<evidence type="ECO:0000256" key="5">
    <source>
        <dbReference type="SAM" id="MobiDB-lite"/>
    </source>
</evidence>
<evidence type="ECO:0000256" key="3">
    <source>
        <dbReference type="ARBA" id="ARBA00023004"/>
    </source>
</evidence>
<feature type="region of interest" description="Disordered" evidence="5">
    <location>
        <begin position="37"/>
        <end position="78"/>
    </location>
</feature>
<keyword evidence="1 4" id="KW-0349">Heme</keyword>
<evidence type="ECO:0000313" key="7">
    <source>
        <dbReference type="EMBL" id="RYO84854.1"/>
    </source>
</evidence>
<dbReference type="InterPro" id="IPR018506">
    <property type="entry name" value="Cyt_B5_heme-BS"/>
</dbReference>
<dbReference type="EMBL" id="QJNS01000151">
    <property type="protein sequence ID" value="RYO84854.1"/>
    <property type="molecule type" value="Genomic_DNA"/>
</dbReference>